<dbReference type="Gene3D" id="2.60.120.10">
    <property type="entry name" value="Jelly Rolls"/>
    <property type="match status" value="2"/>
</dbReference>
<dbReference type="Pfam" id="PF20511">
    <property type="entry name" value="PMI_typeI_cat"/>
    <property type="match status" value="1"/>
</dbReference>
<keyword evidence="1 3" id="KW-0479">Metal-binding</keyword>
<comment type="cofactor">
    <cofactor evidence="3">
        <name>Zn(2+)</name>
        <dbReference type="ChEBI" id="CHEBI:29105"/>
    </cofactor>
    <text evidence="3">Binds 1 zinc ion per subunit.</text>
</comment>
<evidence type="ECO:0000256" key="2">
    <source>
        <dbReference type="ARBA" id="ARBA00022833"/>
    </source>
</evidence>
<dbReference type="EC" id="5.3.1.8" evidence="6"/>
<feature type="domain" description="Phosphomannose isomerase type I catalytic" evidence="5">
    <location>
        <begin position="38"/>
        <end position="136"/>
    </location>
</feature>
<dbReference type="InterPro" id="IPR051804">
    <property type="entry name" value="Carb_Metab_Reg_Kinase/Isom"/>
</dbReference>
<dbReference type="AlphaFoldDB" id="A0A518CPY4"/>
<dbReference type="Proteomes" id="UP000317178">
    <property type="component" value="Chromosome"/>
</dbReference>
<dbReference type="PANTHER" id="PTHR42742:SF3">
    <property type="entry name" value="FRUCTOKINASE"/>
    <property type="match status" value="1"/>
</dbReference>
<dbReference type="InterPro" id="IPR014710">
    <property type="entry name" value="RmlC-like_jellyroll"/>
</dbReference>
<evidence type="ECO:0000313" key="7">
    <source>
        <dbReference type="Proteomes" id="UP000317178"/>
    </source>
</evidence>
<keyword evidence="7" id="KW-1185">Reference proteome</keyword>
<dbReference type="PIRSF" id="PIRSF036894">
    <property type="entry name" value="PMI_Firm_short"/>
    <property type="match status" value="1"/>
</dbReference>
<dbReference type="EMBL" id="CP036281">
    <property type="protein sequence ID" value="QDU81291.1"/>
    <property type="molecule type" value="Genomic_DNA"/>
</dbReference>
<dbReference type="RefSeq" id="WP_144996514.1">
    <property type="nucleotide sequence ID" value="NZ_CP036281.1"/>
</dbReference>
<feature type="binding site" evidence="3">
    <location>
        <position position="202"/>
    </location>
    <ligand>
        <name>Zn(2+)</name>
        <dbReference type="ChEBI" id="CHEBI:29105"/>
    </ligand>
</feature>
<sequence length="350" mass="39044">MPFFEQNSSDSQYSKQVAPLQLTEKHPPLQPLLFNPLLKRICWGGTRLGERLGKPVDSHTDYAESWEISDLPDARSEVACGPHAGWTIADLRTSYKEQLLGTNSPYATFPLLIKFLDIHDKLSVQVHPDDHLALLLTGGNGKTETWVVLECEPDSLLYAGLKAGVKREEFEAALETGNVIDCLHSFRVNAGDAVHLPAGTVHAVRGSILLAEVQQSSDLSFRFHDWDREEEGKEARELHVEEGLICTNFDQGPVMPLDPIVVQSGEHTEETIIDCPHYAIHRHQTRIPVAFTQSNRFRVLVALNGTGSLESTDFKEKIEPGQTWLIPACCQEVTVTPMSDQITFLNVFID</sequence>
<dbReference type="InterPro" id="IPR014628">
    <property type="entry name" value="Man6P_isomerase_Firm_short"/>
</dbReference>
<feature type="binding site" evidence="3">
    <location>
        <position position="144"/>
    </location>
    <ligand>
        <name>Zn(2+)</name>
        <dbReference type="ChEBI" id="CHEBI:29105"/>
    </ligand>
</feature>
<keyword evidence="6" id="KW-0413">Isomerase</keyword>
<dbReference type="GO" id="GO:0004476">
    <property type="term" value="F:mannose-6-phosphate isomerase activity"/>
    <property type="evidence" value="ECO:0007669"/>
    <property type="project" value="UniProtKB-EC"/>
</dbReference>
<dbReference type="GO" id="GO:0008270">
    <property type="term" value="F:zinc ion binding"/>
    <property type="evidence" value="ECO:0007669"/>
    <property type="project" value="InterPro"/>
</dbReference>
<evidence type="ECO:0000256" key="3">
    <source>
        <dbReference type="PIRSR" id="PIRSR036894-1"/>
    </source>
</evidence>
<gene>
    <name evidence="6" type="primary">gmuF</name>
    <name evidence="6" type="ORF">Pla110_30320</name>
</gene>
<proteinExistence type="predicted"/>
<reference evidence="6 7" key="1">
    <citation type="submission" date="2019-02" db="EMBL/GenBank/DDBJ databases">
        <title>Deep-cultivation of Planctomycetes and their phenomic and genomic characterization uncovers novel biology.</title>
        <authorList>
            <person name="Wiegand S."/>
            <person name="Jogler M."/>
            <person name="Boedeker C."/>
            <person name="Pinto D."/>
            <person name="Vollmers J."/>
            <person name="Rivas-Marin E."/>
            <person name="Kohn T."/>
            <person name="Peeters S.H."/>
            <person name="Heuer A."/>
            <person name="Rast P."/>
            <person name="Oberbeckmann S."/>
            <person name="Bunk B."/>
            <person name="Jeske O."/>
            <person name="Meyerdierks A."/>
            <person name="Storesund J.E."/>
            <person name="Kallscheuer N."/>
            <person name="Luecker S."/>
            <person name="Lage O.M."/>
            <person name="Pohl T."/>
            <person name="Merkel B.J."/>
            <person name="Hornburger P."/>
            <person name="Mueller R.-W."/>
            <person name="Bruemmer F."/>
            <person name="Labrenz M."/>
            <person name="Spormann A.M."/>
            <person name="Op den Camp H."/>
            <person name="Overmann J."/>
            <person name="Amann R."/>
            <person name="Jetten M.S.M."/>
            <person name="Mascher T."/>
            <person name="Medema M.H."/>
            <person name="Devos D.P."/>
            <person name="Kaster A.-K."/>
            <person name="Ovreas L."/>
            <person name="Rohde M."/>
            <person name="Galperin M.Y."/>
            <person name="Jogler C."/>
        </authorList>
    </citation>
    <scope>NUCLEOTIDE SEQUENCE [LARGE SCALE GENOMIC DNA]</scope>
    <source>
        <strain evidence="6 7">Pla110</strain>
    </source>
</reference>
<dbReference type="SUPFAM" id="SSF51182">
    <property type="entry name" value="RmlC-like cupins"/>
    <property type="match status" value="1"/>
</dbReference>
<evidence type="ECO:0000259" key="5">
    <source>
        <dbReference type="Pfam" id="PF20511"/>
    </source>
</evidence>
<evidence type="ECO:0000256" key="4">
    <source>
        <dbReference type="PIRSR" id="PIRSR036894-2"/>
    </source>
</evidence>
<evidence type="ECO:0000256" key="1">
    <source>
        <dbReference type="ARBA" id="ARBA00022723"/>
    </source>
</evidence>
<protein>
    <submittedName>
        <fullName evidence="6">Putative mannose-6-phosphate isomerase GmuF</fullName>
        <ecNumber evidence="6">5.3.1.8</ecNumber>
    </submittedName>
</protein>
<dbReference type="OrthoDB" id="9808275at2"/>
<feature type="binding site" evidence="3">
    <location>
        <position position="127"/>
    </location>
    <ligand>
        <name>Zn(2+)</name>
        <dbReference type="ChEBI" id="CHEBI:29105"/>
    </ligand>
</feature>
<dbReference type="InterPro" id="IPR046457">
    <property type="entry name" value="PMI_typeI_cat"/>
</dbReference>
<dbReference type="PANTHER" id="PTHR42742">
    <property type="entry name" value="TRANSCRIPTIONAL REPRESSOR MPRA"/>
    <property type="match status" value="1"/>
</dbReference>
<dbReference type="CDD" id="cd07010">
    <property type="entry name" value="cupin_PMI_type_I_N_bac"/>
    <property type="match status" value="1"/>
</dbReference>
<dbReference type="KEGG" id="plon:Pla110_30320"/>
<dbReference type="InterPro" id="IPR011051">
    <property type="entry name" value="RmlC_Cupin_sf"/>
</dbReference>
<evidence type="ECO:0000313" key="6">
    <source>
        <dbReference type="EMBL" id="QDU81291.1"/>
    </source>
</evidence>
<name>A0A518CPY4_9PLAN</name>
<feature type="active site" evidence="4">
    <location>
        <position position="222"/>
    </location>
</feature>
<organism evidence="6 7">
    <name type="scientific">Polystyrenella longa</name>
    <dbReference type="NCBI Taxonomy" id="2528007"/>
    <lineage>
        <taxon>Bacteria</taxon>
        <taxon>Pseudomonadati</taxon>
        <taxon>Planctomycetota</taxon>
        <taxon>Planctomycetia</taxon>
        <taxon>Planctomycetales</taxon>
        <taxon>Planctomycetaceae</taxon>
        <taxon>Polystyrenella</taxon>
    </lineage>
</organism>
<dbReference type="GO" id="GO:0005975">
    <property type="term" value="P:carbohydrate metabolic process"/>
    <property type="evidence" value="ECO:0007669"/>
    <property type="project" value="InterPro"/>
</dbReference>
<accession>A0A518CPY4</accession>
<keyword evidence="2 3" id="KW-0862">Zinc</keyword>